<evidence type="ECO:0000313" key="3">
    <source>
        <dbReference type="Proteomes" id="UP000297693"/>
    </source>
</evidence>
<protein>
    <submittedName>
        <fullName evidence="2">Uncharacterized protein</fullName>
    </submittedName>
</protein>
<evidence type="ECO:0000313" key="2">
    <source>
        <dbReference type="EMBL" id="TGL59189.1"/>
    </source>
</evidence>
<dbReference type="AlphaFoldDB" id="A0A4R9K0K7"/>
<proteinExistence type="predicted"/>
<dbReference type="RefSeq" id="WP_135623715.1">
    <property type="nucleotide sequence ID" value="NZ_RQGD01000025.1"/>
</dbReference>
<sequence>MKLFLSVFFLSLSVSFADSIPEPVTTEQAERDLRSAWSKKYPGEKILSVTSAGEPGTLEKVDKKGKLVERKLKIPFQVVAEKAGTQREFEAGANYIQKGKNWKFSEIGVGDVKTVASEEEKAPSKSEVKELVIKAFSSKYSDYTWSKVLIDDGTFNKGSSGGFYRYEGDINRTDADGKSIQCRDIDFMLVKDSSGSWMVDITSQGKCY</sequence>
<organism evidence="2 3">
    <name type="scientific">Leptospira ognonensis</name>
    <dbReference type="NCBI Taxonomy" id="2484945"/>
    <lineage>
        <taxon>Bacteria</taxon>
        <taxon>Pseudomonadati</taxon>
        <taxon>Spirochaetota</taxon>
        <taxon>Spirochaetia</taxon>
        <taxon>Leptospirales</taxon>
        <taxon>Leptospiraceae</taxon>
        <taxon>Leptospira</taxon>
    </lineage>
</organism>
<gene>
    <name evidence="2" type="ORF">EHQ58_09780</name>
</gene>
<comment type="caution">
    <text evidence="2">The sequence shown here is derived from an EMBL/GenBank/DDBJ whole genome shotgun (WGS) entry which is preliminary data.</text>
</comment>
<reference evidence="2" key="1">
    <citation type="journal article" date="2019" name="PLoS Negl. Trop. Dis.">
        <title>Revisiting the worldwide diversity of Leptospira species in the environment.</title>
        <authorList>
            <person name="Vincent A.T."/>
            <person name="Schiettekatte O."/>
            <person name="Bourhy P."/>
            <person name="Veyrier F.J."/>
            <person name="Picardeau M."/>
        </authorList>
    </citation>
    <scope>NUCLEOTIDE SEQUENCE [LARGE SCALE GENOMIC DNA]</scope>
    <source>
        <strain evidence="2">201702476</strain>
    </source>
</reference>
<name>A0A4R9K0K7_9LEPT</name>
<keyword evidence="1" id="KW-0732">Signal</keyword>
<dbReference type="Proteomes" id="UP000297693">
    <property type="component" value="Unassembled WGS sequence"/>
</dbReference>
<feature type="chain" id="PRO_5020931887" evidence="1">
    <location>
        <begin position="18"/>
        <end position="208"/>
    </location>
</feature>
<evidence type="ECO:0000256" key="1">
    <source>
        <dbReference type="SAM" id="SignalP"/>
    </source>
</evidence>
<dbReference type="EMBL" id="RQGD01000025">
    <property type="protein sequence ID" value="TGL59189.1"/>
    <property type="molecule type" value="Genomic_DNA"/>
</dbReference>
<dbReference type="OrthoDB" id="324395at2"/>
<feature type="signal peptide" evidence="1">
    <location>
        <begin position="1"/>
        <end position="17"/>
    </location>
</feature>
<keyword evidence="3" id="KW-1185">Reference proteome</keyword>
<accession>A0A4R9K0K7</accession>